<evidence type="ECO:0000256" key="5">
    <source>
        <dbReference type="SAM" id="Phobius"/>
    </source>
</evidence>
<evidence type="ECO:0000256" key="3">
    <source>
        <dbReference type="ARBA" id="ARBA00022989"/>
    </source>
</evidence>
<dbReference type="eggNOG" id="ENOG50334X6">
    <property type="taxonomic scope" value="Bacteria"/>
</dbReference>
<gene>
    <name evidence="6" type="ORF">SCNU_09531</name>
</gene>
<accession>F1YJ30</accession>
<dbReference type="GO" id="GO:0016020">
    <property type="term" value="C:membrane"/>
    <property type="evidence" value="ECO:0007669"/>
    <property type="project" value="UniProtKB-SubCell"/>
</dbReference>
<dbReference type="InterPro" id="IPR046862">
    <property type="entry name" value="Rhomboid_2"/>
</dbReference>
<dbReference type="Proteomes" id="UP000035065">
    <property type="component" value="Unassembled WGS sequence"/>
</dbReference>
<dbReference type="Pfam" id="PF20401">
    <property type="entry name" value="Rhomboid_2"/>
    <property type="match status" value="1"/>
</dbReference>
<feature type="transmembrane region" description="Helical" evidence="5">
    <location>
        <begin position="104"/>
        <end position="130"/>
    </location>
</feature>
<dbReference type="EMBL" id="AEUD01000006">
    <property type="protein sequence ID" value="EGD55488.1"/>
    <property type="molecule type" value="Genomic_DNA"/>
</dbReference>
<comment type="subcellular location">
    <subcellularLocation>
        <location evidence="1">Membrane</location>
        <topology evidence="1">Multi-pass membrane protein</topology>
    </subcellularLocation>
</comment>
<reference evidence="6 7" key="1">
    <citation type="journal article" date="2011" name="J. Bacteriol.">
        <title>Draft Genome Sequence of Gordonia neofelifaecis NRRL B-59395, a Cholesterol-Degrading Actinomycete.</title>
        <authorList>
            <person name="Ge F."/>
            <person name="Li W."/>
            <person name="Chen G."/>
            <person name="Liu Y."/>
            <person name="Zhang G."/>
            <person name="Yong B."/>
            <person name="Wang Q."/>
            <person name="Wang N."/>
            <person name="Huang Z."/>
            <person name="Li W."/>
            <person name="Wang J."/>
            <person name="Wu C."/>
            <person name="Xie Q."/>
            <person name="Liu G."/>
        </authorList>
    </citation>
    <scope>NUCLEOTIDE SEQUENCE [LARGE SCALE GENOMIC DNA]</scope>
    <source>
        <strain evidence="6 7">NRRL B-59395</strain>
    </source>
</reference>
<evidence type="ECO:0000313" key="7">
    <source>
        <dbReference type="Proteomes" id="UP000035065"/>
    </source>
</evidence>
<protein>
    <recommendedName>
        <fullName evidence="8">Transmembrane protein</fullName>
    </recommendedName>
</protein>
<evidence type="ECO:0000256" key="1">
    <source>
        <dbReference type="ARBA" id="ARBA00004141"/>
    </source>
</evidence>
<dbReference type="RefSeq" id="WP_009679136.1">
    <property type="nucleotide sequence ID" value="NZ_AEUD01000006.1"/>
</dbReference>
<name>F1YJ30_9ACTN</name>
<evidence type="ECO:0008006" key="8">
    <source>
        <dbReference type="Google" id="ProtNLM"/>
    </source>
</evidence>
<feature type="transmembrane region" description="Helical" evidence="5">
    <location>
        <begin position="136"/>
        <end position="158"/>
    </location>
</feature>
<dbReference type="AlphaFoldDB" id="F1YJ30"/>
<feature type="transmembrane region" description="Helical" evidence="5">
    <location>
        <begin position="165"/>
        <end position="181"/>
    </location>
</feature>
<dbReference type="STRING" id="644548.SCNU_09531"/>
<dbReference type="InterPro" id="IPR035952">
    <property type="entry name" value="Rhomboid-like_sf"/>
</dbReference>
<feature type="transmembrane region" description="Helical" evidence="5">
    <location>
        <begin position="69"/>
        <end position="92"/>
    </location>
</feature>
<feature type="transmembrane region" description="Helical" evidence="5">
    <location>
        <begin position="12"/>
        <end position="38"/>
    </location>
</feature>
<dbReference type="SUPFAM" id="SSF144091">
    <property type="entry name" value="Rhomboid-like"/>
    <property type="match status" value="1"/>
</dbReference>
<evidence type="ECO:0000256" key="4">
    <source>
        <dbReference type="ARBA" id="ARBA00023136"/>
    </source>
</evidence>
<keyword evidence="2 5" id="KW-0812">Transmembrane</keyword>
<comment type="caution">
    <text evidence="6">The sequence shown here is derived from an EMBL/GenBank/DDBJ whole genome shotgun (WGS) entry which is preliminary data.</text>
</comment>
<proteinExistence type="predicted"/>
<keyword evidence="4 5" id="KW-0472">Membrane</keyword>
<keyword evidence="7" id="KW-1185">Reference proteome</keyword>
<organism evidence="6 7">
    <name type="scientific">Gordonia neofelifaecis NRRL B-59395</name>
    <dbReference type="NCBI Taxonomy" id="644548"/>
    <lineage>
        <taxon>Bacteria</taxon>
        <taxon>Bacillati</taxon>
        <taxon>Actinomycetota</taxon>
        <taxon>Actinomycetes</taxon>
        <taxon>Mycobacteriales</taxon>
        <taxon>Gordoniaceae</taxon>
        <taxon>Gordonia</taxon>
    </lineage>
</organism>
<evidence type="ECO:0000256" key="2">
    <source>
        <dbReference type="ARBA" id="ARBA00022692"/>
    </source>
</evidence>
<dbReference type="OrthoDB" id="4827451at2"/>
<keyword evidence="3 5" id="KW-1133">Transmembrane helix</keyword>
<evidence type="ECO:0000313" key="6">
    <source>
        <dbReference type="EMBL" id="EGD55488.1"/>
    </source>
</evidence>
<sequence length="236" mass="26435">MNSSQSRWRRGFAVVVAWIRSAPVTYSWLVVLLATTIVQHNVSADRLDQILGKRSTNIDNLLHDPLRAFFGSLFWLDGAYWVPYFIGFTIFLATAERWIGSRRYVVVGLTGHVLATLISQGLVGAAIAHGDADSSLTYATDVGVSYFMASVIAVLAYYLPRPWRWVYIVGAMGFFYLPLVLEPVTFTAVGHASALTIGFAFYPMTRGRPMLDVDRILRSARQWLRSATPTVRHRNS</sequence>